<reference evidence="3" key="1">
    <citation type="submission" date="2016-09" db="EMBL/GenBank/DDBJ databases">
        <authorList>
            <person name="Jeantristanb JTB J.-T."/>
            <person name="Ricardo R."/>
        </authorList>
    </citation>
    <scope>NUCLEOTIDE SEQUENCE [LARGE SCALE GENOMIC DNA]</scope>
</reference>
<feature type="transmembrane region" description="Helical" evidence="1">
    <location>
        <begin position="96"/>
        <end position="113"/>
    </location>
</feature>
<name>A0A238FRC6_9BASI</name>
<dbReference type="STRING" id="269621.A0A238FRC6"/>
<keyword evidence="1" id="KW-0472">Membrane</keyword>
<sequence>MASSSSLVLDEARLLLSRTLFPIFLLAPMTTTVDEQRHVDVVRHLLQETWSCKGLNKFVTVDGPSGRTSLVTAYVLSLLAYPFYRSDPDVDIAATQVRVVLSLFSAFSSVWLARRIRPTFGTRTAKYYLVFEATQLLATREMTRLDAVSLAVPLVRVASALLIAPRLPIPLDDDLPPGAGGGSKARSNDTLLGLGLLALASVALCPALLALFVPNLWSAWSNGLMEGVQAVAVVAGWVGVEGFLTSLIDVKSTDPLVIIAKLRNQISNLVIQPRALNTSAVLLPYLTLLGPSLLFSTFAFLVDSRCRRLLGPALVALSTIYYFGVGDEQRMHKARVMVLVSSTASNLCAAASARVVGIMFGTTTQKVVLGTVIVGNLSLAFVSTARATI</sequence>
<feature type="transmembrane region" description="Helical" evidence="1">
    <location>
        <begin position="191"/>
        <end position="213"/>
    </location>
</feature>
<proteinExistence type="predicted"/>
<dbReference type="AlphaFoldDB" id="A0A238FRC6"/>
<feature type="transmembrane region" description="Helical" evidence="1">
    <location>
        <begin position="282"/>
        <end position="302"/>
    </location>
</feature>
<evidence type="ECO:0000313" key="3">
    <source>
        <dbReference type="Proteomes" id="UP000198372"/>
    </source>
</evidence>
<feature type="transmembrane region" description="Helical" evidence="1">
    <location>
        <begin position="309"/>
        <end position="325"/>
    </location>
</feature>
<keyword evidence="3" id="KW-1185">Reference proteome</keyword>
<accession>A0A238FRC6</accession>
<dbReference type="OrthoDB" id="2538159at2759"/>
<gene>
    <name evidence="2" type="ORF">BQ2448_8063</name>
</gene>
<protein>
    <submittedName>
        <fullName evidence="2">BQ2448_8063 protein</fullName>
    </submittedName>
</protein>
<organism evidence="2 3">
    <name type="scientific">Microbotryum intermedium</name>
    <dbReference type="NCBI Taxonomy" id="269621"/>
    <lineage>
        <taxon>Eukaryota</taxon>
        <taxon>Fungi</taxon>
        <taxon>Dikarya</taxon>
        <taxon>Basidiomycota</taxon>
        <taxon>Pucciniomycotina</taxon>
        <taxon>Microbotryomycetes</taxon>
        <taxon>Microbotryales</taxon>
        <taxon>Microbotryaceae</taxon>
        <taxon>Microbotryum</taxon>
    </lineage>
</organism>
<dbReference type="EMBL" id="FMSP01000021">
    <property type="protein sequence ID" value="SCV74424.1"/>
    <property type="molecule type" value="Genomic_DNA"/>
</dbReference>
<feature type="transmembrane region" description="Helical" evidence="1">
    <location>
        <begin position="337"/>
        <end position="360"/>
    </location>
</feature>
<keyword evidence="1" id="KW-0812">Transmembrane</keyword>
<evidence type="ECO:0000256" key="1">
    <source>
        <dbReference type="SAM" id="Phobius"/>
    </source>
</evidence>
<dbReference type="Proteomes" id="UP000198372">
    <property type="component" value="Unassembled WGS sequence"/>
</dbReference>
<keyword evidence="1" id="KW-1133">Transmembrane helix</keyword>
<evidence type="ECO:0000313" key="2">
    <source>
        <dbReference type="EMBL" id="SCV74424.1"/>
    </source>
</evidence>